<evidence type="ECO:0000256" key="1">
    <source>
        <dbReference type="ARBA" id="ARBA00004123"/>
    </source>
</evidence>
<evidence type="ECO:0000256" key="2">
    <source>
        <dbReference type="ARBA" id="ARBA00023242"/>
    </source>
</evidence>
<dbReference type="PROSITE" id="PS51011">
    <property type="entry name" value="ARID"/>
    <property type="match status" value="1"/>
</dbReference>
<reference evidence="8" key="1">
    <citation type="submission" date="2025-08" db="UniProtKB">
        <authorList>
            <consortium name="RefSeq"/>
        </authorList>
    </citation>
    <scope>IDENTIFICATION</scope>
    <source>
        <tissue evidence="8">Whole sample</tissue>
    </source>
</reference>
<dbReference type="KEGG" id="cvn:111132479"/>
<evidence type="ECO:0000259" key="5">
    <source>
        <dbReference type="PROSITE" id="PS51183"/>
    </source>
</evidence>
<name>A0A8B8E8R8_CRAVI</name>
<dbReference type="Pfam" id="PF01388">
    <property type="entry name" value="ARID"/>
    <property type="match status" value="1"/>
</dbReference>
<dbReference type="InterPro" id="IPR003347">
    <property type="entry name" value="JmjC_dom"/>
</dbReference>
<dbReference type="SMART" id="SM00545">
    <property type="entry name" value="JmjN"/>
    <property type="match status" value="1"/>
</dbReference>
<dbReference type="PROSITE" id="PS51184">
    <property type="entry name" value="JMJC"/>
    <property type="match status" value="1"/>
</dbReference>
<feature type="region of interest" description="Disordered" evidence="3">
    <location>
        <begin position="2090"/>
        <end position="2110"/>
    </location>
</feature>
<dbReference type="SUPFAM" id="SSF51197">
    <property type="entry name" value="Clavaminate synthase-like"/>
    <property type="match status" value="1"/>
</dbReference>
<protein>
    <submittedName>
        <fullName evidence="8">Uncharacterized protein LOC111132479</fullName>
    </submittedName>
</protein>
<dbReference type="PANTHER" id="PTHR10694:SF113">
    <property type="entry name" value="PROTEIN JUMONJI"/>
    <property type="match status" value="1"/>
</dbReference>
<keyword evidence="2" id="KW-0539">Nucleus</keyword>
<evidence type="ECO:0000313" key="7">
    <source>
        <dbReference type="Proteomes" id="UP000694844"/>
    </source>
</evidence>
<proteinExistence type="predicted"/>
<accession>A0A8B8E8R8</accession>
<dbReference type="SUPFAM" id="SSF46774">
    <property type="entry name" value="ARID-like"/>
    <property type="match status" value="1"/>
</dbReference>
<dbReference type="PANTHER" id="PTHR10694">
    <property type="entry name" value="LYSINE-SPECIFIC DEMETHYLASE"/>
    <property type="match status" value="1"/>
</dbReference>
<dbReference type="CDD" id="cd16870">
    <property type="entry name" value="ARID_JARD2"/>
    <property type="match status" value="1"/>
</dbReference>
<dbReference type="SMART" id="SM01014">
    <property type="entry name" value="ARID"/>
    <property type="match status" value="1"/>
</dbReference>
<comment type="subcellular location">
    <subcellularLocation>
        <location evidence="1">Nucleus</location>
    </subcellularLocation>
</comment>
<feature type="region of interest" description="Disordered" evidence="3">
    <location>
        <begin position="231"/>
        <end position="347"/>
    </location>
</feature>
<dbReference type="GeneID" id="111132479"/>
<dbReference type="OrthoDB" id="8951118at2759"/>
<feature type="compositionally biased region" description="Low complexity" evidence="3">
    <location>
        <begin position="238"/>
        <end position="248"/>
    </location>
</feature>
<feature type="compositionally biased region" description="Polar residues" evidence="3">
    <location>
        <begin position="1117"/>
        <end position="1132"/>
    </location>
</feature>
<dbReference type="Gene3D" id="1.10.150.60">
    <property type="entry name" value="ARID DNA-binding domain"/>
    <property type="match status" value="1"/>
</dbReference>
<dbReference type="GO" id="GO:0010468">
    <property type="term" value="P:regulation of gene expression"/>
    <property type="evidence" value="ECO:0007669"/>
    <property type="project" value="TreeGrafter"/>
</dbReference>
<dbReference type="Proteomes" id="UP000694844">
    <property type="component" value="Chromosome 5"/>
</dbReference>
<gene>
    <name evidence="8" type="primary">LOC111132479</name>
</gene>
<dbReference type="SMART" id="SM00558">
    <property type="entry name" value="JmjC"/>
    <property type="match status" value="1"/>
</dbReference>
<feature type="compositionally biased region" description="Polar residues" evidence="3">
    <location>
        <begin position="70"/>
        <end position="81"/>
    </location>
</feature>
<dbReference type="GO" id="GO:0005634">
    <property type="term" value="C:nucleus"/>
    <property type="evidence" value="ECO:0007669"/>
    <property type="project" value="UniProtKB-SubCell"/>
</dbReference>
<evidence type="ECO:0000256" key="3">
    <source>
        <dbReference type="SAM" id="MobiDB-lite"/>
    </source>
</evidence>
<dbReference type="Pfam" id="PF02375">
    <property type="entry name" value="JmjN"/>
    <property type="match status" value="1"/>
</dbReference>
<feature type="domain" description="JmjN" evidence="5">
    <location>
        <begin position="1521"/>
        <end position="1562"/>
    </location>
</feature>
<dbReference type="GO" id="GO:0003677">
    <property type="term" value="F:DNA binding"/>
    <property type="evidence" value="ECO:0007669"/>
    <property type="project" value="InterPro"/>
</dbReference>
<feature type="region of interest" description="Disordered" evidence="3">
    <location>
        <begin position="53"/>
        <end position="189"/>
    </location>
</feature>
<feature type="region of interest" description="Disordered" evidence="3">
    <location>
        <begin position="1369"/>
        <end position="1511"/>
    </location>
</feature>
<evidence type="ECO:0000259" key="6">
    <source>
        <dbReference type="PROSITE" id="PS51184"/>
    </source>
</evidence>
<feature type="compositionally biased region" description="Basic residues" evidence="3">
    <location>
        <begin position="1392"/>
        <end position="1402"/>
    </location>
</feature>
<feature type="compositionally biased region" description="Low complexity" evidence="3">
    <location>
        <begin position="320"/>
        <end position="331"/>
    </location>
</feature>
<organism evidence="7 8">
    <name type="scientific">Crassostrea virginica</name>
    <name type="common">Eastern oyster</name>
    <dbReference type="NCBI Taxonomy" id="6565"/>
    <lineage>
        <taxon>Eukaryota</taxon>
        <taxon>Metazoa</taxon>
        <taxon>Spiralia</taxon>
        <taxon>Lophotrochozoa</taxon>
        <taxon>Mollusca</taxon>
        <taxon>Bivalvia</taxon>
        <taxon>Autobranchia</taxon>
        <taxon>Pteriomorphia</taxon>
        <taxon>Ostreida</taxon>
        <taxon>Ostreoidea</taxon>
        <taxon>Ostreidae</taxon>
        <taxon>Crassostrea</taxon>
    </lineage>
</organism>
<feature type="compositionally biased region" description="Polar residues" evidence="3">
    <location>
        <begin position="1433"/>
        <end position="1478"/>
    </location>
</feature>
<feature type="compositionally biased region" description="Low complexity" evidence="3">
    <location>
        <begin position="1413"/>
        <end position="1424"/>
    </location>
</feature>
<dbReference type="PROSITE" id="PS51183">
    <property type="entry name" value="JMJN"/>
    <property type="match status" value="1"/>
</dbReference>
<feature type="compositionally biased region" description="Low complexity" evidence="3">
    <location>
        <begin position="156"/>
        <end position="189"/>
    </location>
</feature>
<keyword evidence="7" id="KW-1185">Reference proteome</keyword>
<feature type="region of interest" description="Disordered" evidence="3">
    <location>
        <begin position="1117"/>
        <end position="1156"/>
    </location>
</feature>
<feature type="compositionally biased region" description="Polar residues" evidence="3">
    <location>
        <begin position="1"/>
        <end position="13"/>
    </location>
</feature>
<feature type="domain" description="JmjC" evidence="6">
    <location>
        <begin position="1777"/>
        <end position="1942"/>
    </location>
</feature>
<dbReference type="GO" id="GO:0000785">
    <property type="term" value="C:chromatin"/>
    <property type="evidence" value="ECO:0007669"/>
    <property type="project" value="TreeGrafter"/>
</dbReference>
<feature type="compositionally biased region" description="Low complexity" evidence="3">
    <location>
        <begin position="124"/>
        <end position="137"/>
    </location>
</feature>
<feature type="compositionally biased region" description="Polar residues" evidence="3">
    <location>
        <begin position="1145"/>
        <end position="1156"/>
    </location>
</feature>
<evidence type="ECO:0000313" key="8">
    <source>
        <dbReference type="RefSeq" id="XP_022335998.1"/>
    </source>
</evidence>
<feature type="region of interest" description="Disordered" evidence="3">
    <location>
        <begin position="1"/>
        <end position="41"/>
    </location>
</feature>
<dbReference type="InterPro" id="IPR001606">
    <property type="entry name" value="ARID_dom"/>
</dbReference>
<dbReference type="InterPro" id="IPR003349">
    <property type="entry name" value="JmjN"/>
</dbReference>
<dbReference type="GO" id="GO:0006338">
    <property type="term" value="P:chromatin remodeling"/>
    <property type="evidence" value="ECO:0007669"/>
    <property type="project" value="TreeGrafter"/>
</dbReference>
<dbReference type="Gene3D" id="2.60.120.650">
    <property type="entry name" value="Cupin"/>
    <property type="match status" value="1"/>
</dbReference>
<feature type="compositionally biased region" description="Polar residues" evidence="3">
    <location>
        <begin position="98"/>
        <end position="121"/>
    </location>
</feature>
<evidence type="ECO:0000259" key="4">
    <source>
        <dbReference type="PROSITE" id="PS51011"/>
    </source>
</evidence>
<dbReference type="InterPro" id="IPR036431">
    <property type="entry name" value="ARID_dom_sf"/>
</dbReference>
<feature type="domain" description="ARID" evidence="4">
    <location>
        <begin position="1585"/>
        <end position="1678"/>
    </location>
</feature>
<dbReference type="Pfam" id="PF02373">
    <property type="entry name" value="JmjC"/>
    <property type="match status" value="1"/>
</dbReference>
<sequence length="2110" mass="234512">MVGRRSSTGNKKSPTAAEPALARRPKRNISPKSYDITAGLSWKEERELKKALYASLQESKRPSTPKPENDTPTDSTDSGNSGFRPIKANMPVTRRTRSSSLPDTAPSTPLTTGQSVNSVDETSQESTMSSVTSTSTLDSKKTKVRAQRKFAMNQPNNIASTSQTNSNASSTDPGSSPSTSKASEKTSSTIVFPKRAKTEDFLTFLCLRGTPLLPPHLDFFNYSRYDNSLTNGRNGRDSSPSSSCTSISNGPEEHTFTPVNKFTTPCKKAARASAGTPETCRGLAGVKRLDKTPNTKSPLARRGRPARSLNITPVKESPLKESLPSKVSSSSNRLDKRGLGKGRLASKRKAVATLMHRVQPVKFKKPRPSEEASEADKVNDGVGTYDVTPCSVIDRLVESACSPARSPLEYSPVCSSHLPVDASLTKLCMSNLPDLFPLAPPSSISPLSLTEDLPSEIPCAGFLRETGDESVERNSSQQTIPSKVTEDLQLLSDAMLDKDHLQNLTKPIETVLGTPLSSEDILFAISAVQGCKIEPVGAVQDYVTFHTPVSADSLDGLIEEVASVKSEEEDKEEEEDYFDEIFPQGDNLPQLELKEVTVVEQDQKMHAPVEVFPAEDLNRHSTVSHDFIRMSELEANDSGQLVQQKEKFCFSLGDTCIPRPESPFTEAILDQLTTEMASDSKEDRCEIFMPKESTQTHRNCTDCLPINEDSVTDYSLGTGDGEKNTYNFEQGNTVIGSLGIPTEFNHSLKEPKLGPDRPDSEIQGSRLNVKFGDVDITLYPGKVSDFLSEGPTTIKVEEDKIVIQRHSKRGDIDSVSGGQGINLEVQKDCLDRHKVNVIMPCSFMKGNSSSTFSVGNKSVNISTPEKPFSMANESMGADMPERSFLPNFSIVNDSTMVDPTESHSLTKSSIVNSSMAVDIPELSSPEPRAFDVGVNTVEAELNEESIPQMNKGNEGILELPELHTAKYCSLQNRLMVRSDAIQLGSNVFPKPGGGSGIFWKSSKTSIFEISPFSHNKEFYTEKLQPNPGFEVETSMESLTNDLMPDLLRNLNEDLRGHMLLPTTSLSPAIGHPLYRTNVSETFLPPRPVQTTPNAAIIATEGGTFDLELNCPDVNNEESCNCVSQPDDNGNSHTDFDGQYPMQGPENGNQYKLSDQNNNTLSDEMYEEDYDEDNSMSSDECTENEHSPYSLLHHTSVKESQPFELGFPVGSEKVINCKKESITCEPVDENGNTIISGNSEVKGGNLLENGVLGAGPLIIPPGKKLLPLPPTIMSSWYYYPSALSVSFKSTPKSTQGIPKKTPVRPNIKKSAMQPNDFIAMRLPRRQAKQNALKFYMEDLEDVEDRSNSDDEVTFPHKRKLEHLLSESSNLPVKSSRLRKIQKNNLKSVSHGRQLLRSRLKFHRNLVSSDRRSTRSSSKSSDSNDSSDLRKNKPQDLSVQNVKTNNGKSQSSGPPPNRQQRVTRLTDSNPQPHSEGSSDQPKTRKNSVGGMTLRLRDPESPVKSLRSDVPLSPREVSTSLTEIPTFCPTEEEFQRPLQYIQSIAPRAEPFGMCKVIPPSSWKMEGKISEDTRFTSQKQFTHKLYKRFGPNVEKLECIRKHLESLNQNEHIQIPEIGGVELDICDLDKTIQEFGGMRNEVEKKKWAKVADTMNIPKMAQDRGTKLYDAYCKFLLSYNDLSAEEKSKLLNQVKAERMKVKREDQEEDCIVKGKNMSLGRFIQMARNTASHHQRELSLSTEETEKQFWEIVGNRTKHVAVHGGHVDTKTQSCSLFPVKKENQYSRHPWNLNLLPQHPLSLLRYLGPVPGVTVPTLHVGMLYTASCWSTDNNHLPYVQYLHGETDIVWYSVPSQEEAKFKSVMKDLIPTLVSNSPRWLKEDTAMVPPDILLQKGVHLSRCVQSPHQFVVVFPRSYTATISCGYTLAESAHFATKDWIQLGLKTAMTLQVCKEPELFSMDELFCQIIEDATSSLDLLRICIPYYEQILQRELSHRKLLSDLGVTSSKRMVTPANPRLGQSASRRASLDTEEATTRCEVTKKICYLSVLLNPTTDQSYSLEQGVIQAQRKRKSRFCLVYRYTEEELKKLLEDAKARLAALSSPEPAPVQRRKSRKSES</sequence>
<feature type="compositionally biased region" description="Basic residues" evidence="3">
    <location>
        <begin position="2101"/>
        <end position="2110"/>
    </location>
</feature>
<dbReference type="SMART" id="SM00501">
    <property type="entry name" value="BRIGHT"/>
    <property type="match status" value="1"/>
</dbReference>
<dbReference type="RefSeq" id="XP_022335998.1">
    <property type="nucleotide sequence ID" value="XM_022480290.1"/>
</dbReference>